<evidence type="ECO:0000313" key="2">
    <source>
        <dbReference type="Proteomes" id="UP000662200"/>
    </source>
</evidence>
<proteinExistence type="predicted"/>
<sequence length="110" mass="12020">MIQGVRVDPPAARAAAADLVEVGHRWRQLREREAVAVAADRPAWREPATAEFDARYGDAQERLLARWEQVAAELVALGDAAARAAETAARADDSGALRLRRGLPQVREEP</sequence>
<organism evidence="1 2">
    <name type="scientific">Pilimelia terevasa</name>
    <dbReference type="NCBI Taxonomy" id="53372"/>
    <lineage>
        <taxon>Bacteria</taxon>
        <taxon>Bacillati</taxon>
        <taxon>Actinomycetota</taxon>
        <taxon>Actinomycetes</taxon>
        <taxon>Micromonosporales</taxon>
        <taxon>Micromonosporaceae</taxon>
        <taxon>Pilimelia</taxon>
    </lineage>
</organism>
<dbReference type="EMBL" id="BMQC01000001">
    <property type="protein sequence ID" value="GGK15347.1"/>
    <property type="molecule type" value="Genomic_DNA"/>
</dbReference>
<keyword evidence="2" id="KW-1185">Reference proteome</keyword>
<reference evidence="1" key="1">
    <citation type="journal article" date="2014" name="Int. J. Syst. Evol. Microbiol.">
        <title>Complete genome sequence of Corynebacterium casei LMG S-19264T (=DSM 44701T), isolated from a smear-ripened cheese.</title>
        <authorList>
            <consortium name="US DOE Joint Genome Institute (JGI-PGF)"/>
            <person name="Walter F."/>
            <person name="Albersmeier A."/>
            <person name="Kalinowski J."/>
            <person name="Ruckert C."/>
        </authorList>
    </citation>
    <scope>NUCLEOTIDE SEQUENCE</scope>
    <source>
        <strain evidence="1">JCM 3091</strain>
    </source>
</reference>
<dbReference type="AlphaFoldDB" id="A0A8J3FET4"/>
<dbReference type="RefSeq" id="WP_189112479.1">
    <property type="nucleotide sequence ID" value="NZ_BMQC01000001.1"/>
</dbReference>
<reference evidence="1" key="2">
    <citation type="submission" date="2020-09" db="EMBL/GenBank/DDBJ databases">
        <authorList>
            <person name="Sun Q."/>
            <person name="Ohkuma M."/>
        </authorList>
    </citation>
    <scope>NUCLEOTIDE SEQUENCE</scope>
    <source>
        <strain evidence="1">JCM 3091</strain>
    </source>
</reference>
<name>A0A8J3FET4_9ACTN</name>
<accession>A0A8J3FET4</accession>
<dbReference type="Proteomes" id="UP000662200">
    <property type="component" value="Unassembled WGS sequence"/>
</dbReference>
<comment type="caution">
    <text evidence="1">The sequence shown here is derived from an EMBL/GenBank/DDBJ whole genome shotgun (WGS) entry which is preliminary data.</text>
</comment>
<evidence type="ECO:0000313" key="1">
    <source>
        <dbReference type="EMBL" id="GGK15347.1"/>
    </source>
</evidence>
<protein>
    <submittedName>
        <fullName evidence="1">Uncharacterized protein</fullName>
    </submittedName>
</protein>
<gene>
    <name evidence="1" type="ORF">GCM10010124_05040</name>
</gene>